<comment type="caution">
    <text evidence="7">The sequence shown here is derived from an EMBL/GenBank/DDBJ whole genome shotgun (WGS) entry which is preliminary data.</text>
</comment>
<evidence type="ECO:0000256" key="4">
    <source>
        <dbReference type="ARBA" id="ARBA00022679"/>
    </source>
</evidence>
<evidence type="ECO:0000256" key="6">
    <source>
        <dbReference type="ARBA" id="ARBA00023315"/>
    </source>
</evidence>
<evidence type="ECO:0000256" key="2">
    <source>
        <dbReference type="ARBA" id="ARBA00022475"/>
    </source>
</evidence>
<evidence type="ECO:0000313" key="8">
    <source>
        <dbReference type="Proteomes" id="UP000050836"/>
    </source>
</evidence>
<dbReference type="NCBIfam" id="NF006438">
    <property type="entry name" value="PRK08734.1"/>
    <property type="match status" value="1"/>
</dbReference>
<gene>
    <name evidence="7" type="ORF">ARC78_12285</name>
</gene>
<keyword evidence="3" id="KW-0997">Cell inner membrane</keyword>
<dbReference type="EMBL" id="LLXS01000030">
    <property type="protein sequence ID" value="KRG40933.1"/>
    <property type="molecule type" value="Genomic_DNA"/>
</dbReference>
<dbReference type="CDD" id="cd07984">
    <property type="entry name" value="LPLAT_LABLAT-like"/>
    <property type="match status" value="1"/>
</dbReference>
<dbReference type="OrthoDB" id="9803456at2"/>
<keyword evidence="4 7" id="KW-0808">Transferase</keyword>
<dbReference type="InterPro" id="IPR004960">
    <property type="entry name" value="LipA_acyltrans"/>
</dbReference>
<keyword evidence="6 7" id="KW-0012">Acyltransferase</keyword>
<dbReference type="GO" id="GO:0009247">
    <property type="term" value="P:glycolipid biosynthetic process"/>
    <property type="evidence" value="ECO:0007669"/>
    <property type="project" value="UniProtKB-ARBA"/>
</dbReference>
<keyword evidence="5" id="KW-0472">Membrane</keyword>
<accession>A0A0R0A7P8</accession>
<dbReference type="PANTHER" id="PTHR30606:SF10">
    <property type="entry name" value="PHOSPHATIDYLINOSITOL MANNOSIDE ACYLTRANSFERASE"/>
    <property type="match status" value="1"/>
</dbReference>
<protein>
    <submittedName>
        <fullName evidence="7">Lipid A biosynthesis lauroyl acyltransferase</fullName>
    </submittedName>
</protein>
<name>A0A0R0A7P8_9GAMM</name>
<keyword evidence="2" id="KW-1003">Cell membrane</keyword>
<dbReference type="Pfam" id="PF03279">
    <property type="entry name" value="Lip_A_acyltrans"/>
    <property type="match status" value="1"/>
</dbReference>
<dbReference type="PANTHER" id="PTHR30606">
    <property type="entry name" value="LIPID A BIOSYNTHESIS LAUROYL ACYLTRANSFERASE"/>
    <property type="match status" value="1"/>
</dbReference>
<dbReference type="AlphaFoldDB" id="A0A0R0A7P8"/>
<sequence length="306" mass="34523">MKPDTAAKLYYRLASVLTRLPWSWQRSLADSVAWLWRRIDARESRVTRRNLELVYPELPAAERQRLHRIILRTTARQALETLYLWTHPPASNLQQHLVERHGQALYDAALASGQGVIVVAPHYGNWELLNQWLASRGPFAFVYAPPENPAGDAFLQRVRSGDNVRQVRAEGPAVRQLFKVLKDGGAVAILPDQQPKNGDGVFVPFFGLQALTMTLVNRLAERTGARVLFAWCERIGQDLEFALHVEPAPAAMADPDLQVAAATLNAGIERIARRDPSQYQWTYKRYTLRPPGSGEKDPYATARHPH</sequence>
<evidence type="ECO:0000256" key="3">
    <source>
        <dbReference type="ARBA" id="ARBA00022519"/>
    </source>
</evidence>
<dbReference type="RefSeq" id="WP_054659486.1">
    <property type="nucleotide sequence ID" value="NZ_BAZI01000190.1"/>
</dbReference>
<dbReference type="GO" id="GO:0005886">
    <property type="term" value="C:plasma membrane"/>
    <property type="evidence" value="ECO:0007669"/>
    <property type="project" value="UniProtKB-SubCell"/>
</dbReference>
<proteinExistence type="predicted"/>
<dbReference type="Proteomes" id="UP000050836">
    <property type="component" value="Unassembled WGS sequence"/>
</dbReference>
<dbReference type="PIRSF" id="PIRSF026649">
    <property type="entry name" value="MsbB"/>
    <property type="match status" value="1"/>
</dbReference>
<comment type="subcellular location">
    <subcellularLocation>
        <location evidence="1">Cell inner membrane</location>
    </subcellularLocation>
</comment>
<evidence type="ECO:0000313" key="7">
    <source>
        <dbReference type="EMBL" id="KRG40933.1"/>
    </source>
</evidence>
<reference evidence="7 8" key="1">
    <citation type="submission" date="2015-10" db="EMBL/GenBank/DDBJ databases">
        <title>Genome sequencing and analysis of members of genus Stenotrophomonas.</title>
        <authorList>
            <person name="Patil P.P."/>
            <person name="Midha S."/>
            <person name="Patil P.B."/>
        </authorList>
    </citation>
    <scope>NUCLEOTIDE SEQUENCE [LARGE SCALE GENOMIC DNA]</scope>
    <source>
        <strain evidence="7 8">JCM 9942</strain>
    </source>
</reference>
<dbReference type="GO" id="GO:0016746">
    <property type="term" value="F:acyltransferase activity"/>
    <property type="evidence" value="ECO:0007669"/>
    <property type="project" value="UniProtKB-KW"/>
</dbReference>
<keyword evidence="8" id="KW-1185">Reference proteome</keyword>
<evidence type="ECO:0000256" key="1">
    <source>
        <dbReference type="ARBA" id="ARBA00004533"/>
    </source>
</evidence>
<evidence type="ECO:0000256" key="5">
    <source>
        <dbReference type="ARBA" id="ARBA00023136"/>
    </source>
</evidence>
<organism evidence="7 8">
    <name type="scientific">Stenotrophomonas pictorum JCM 9942</name>
    <dbReference type="NCBI Taxonomy" id="1236960"/>
    <lineage>
        <taxon>Bacteria</taxon>
        <taxon>Pseudomonadati</taxon>
        <taxon>Pseudomonadota</taxon>
        <taxon>Gammaproteobacteria</taxon>
        <taxon>Lysobacterales</taxon>
        <taxon>Lysobacteraceae</taxon>
        <taxon>Stenotrophomonas</taxon>
    </lineage>
</organism>